<keyword evidence="3 6" id="KW-0812">Transmembrane</keyword>
<dbReference type="AlphaFoldDB" id="A0AAJ1U4I8"/>
<comment type="similarity">
    <text evidence="2">Belongs to the drug/metabolite transporter (DMT) superfamily. 10 TMS drug/metabolite exporter (DME) (TC 2.A.7.3) family.</text>
</comment>
<name>A0AAJ1U4I8_9RHOB</name>
<feature type="transmembrane region" description="Helical" evidence="6">
    <location>
        <begin position="178"/>
        <end position="196"/>
    </location>
</feature>
<evidence type="ECO:0000256" key="3">
    <source>
        <dbReference type="ARBA" id="ARBA00022692"/>
    </source>
</evidence>
<evidence type="ECO:0000256" key="6">
    <source>
        <dbReference type="SAM" id="Phobius"/>
    </source>
</evidence>
<feature type="domain" description="EamA" evidence="7">
    <location>
        <begin position="147"/>
        <end position="278"/>
    </location>
</feature>
<evidence type="ECO:0000313" key="9">
    <source>
        <dbReference type="Proteomes" id="UP001227162"/>
    </source>
</evidence>
<dbReference type="Pfam" id="PF00892">
    <property type="entry name" value="EamA"/>
    <property type="match status" value="2"/>
</dbReference>
<feature type="domain" description="EamA" evidence="7">
    <location>
        <begin position="7"/>
        <end position="138"/>
    </location>
</feature>
<gene>
    <name evidence="8" type="ORF">NOI20_01855</name>
</gene>
<dbReference type="RefSeq" id="WP_317624463.1">
    <property type="nucleotide sequence ID" value="NZ_JANFFA010000001.1"/>
</dbReference>
<sequence length="291" mass="31575">MSPVVRAALWMTGAIVSFSSMAVAGREIADGLDTFEIMLYRSLIGIVIVTALAWQFGTLGQITTRHMRYQFARNLVHFAGQNLWYFSITVIPLAQVFALEFTSPIWVVLLAPIVLGERLTSVRIMAASIGFAGILIVTRPSPETLSLGIFTAAGAAVFFAMTSLFTKRLTRSETVTCIMFWLVIMQAVFGLITAGYDGDIALPTTAALPWLMVIGIGGLVAHFCITTALSLAPAAVVVPFDFIRLPVIAVVGMALYEEPLDWFVLLGAAVIFGANYLNIWTETRRSGNQTA</sequence>
<dbReference type="InterPro" id="IPR000620">
    <property type="entry name" value="EamA_dom"/>
</dbReference>
<feature type="transmembrane region" description="Helical" evidence="6">
    <location>
        <begin position="145"/>
        <end position="166"/>
    </location>
</feature>
<organism evidence="8 9">
    <name type="scientific">Rhodalgimonas zhirmunskyi</name>
    <dbReference type="NCBI Taxonomy" id="2964767"/>
    <lineage>
        <taxon>Bacteria</taxon>
        <taxon>Pseudomonadati</taxon>
        <taxon>Pseudomonadota</taxon>
        <taxon>Alphaproteobacteria</taxon>
        <taxon>Rhodobacterales</taxon>
        <taxon>Roseobacteraceae</taxon>
        <taxon>Rhodalgimonas</taxon>
    </lineage>
</organism>
<comment type="caution">
    <text evidence="8">The sequence shown here is derived from an EMBL/GenBank/DDBJ whole genome shotgun (WGS) entry which is preliminary data.</text>
</comment>
<feature type="transmembrane region" description="Helical" evidence="6">
    <location>
        <begin position="208"/>
        <end position="229"/>
    </location>
</feature>
<evidence type="ECO:0000259" key="7">
    <source>
        <dbReference type="Pfam" id="PF00892"/>
    </source>
</evidence>
<proteinExistence type="inferred from homology"/>
<keyword evidence="5 6" id="KW-0472">Membrane</keyword>
<feature type="transmembrane region" description="Helical" evidence="6">
    <location>
        <begin position="236"/>
        <end position="256"/>
    </location>
</feature>
<feature type="transmembrane region" description="Helical" evidence="6">
    <location>
        <begin position="122"/>
        <end position="139"/>
    </location>
</feature>
<dbReference type="InterPro" id="IPR037185">
    <property type="entry name" value="EmrE-like"/>
</dbReference>
<reference evidence="8" key="2">
    <citation type="submission" date="2023-04" db="EMBL/GenBank/DDBJ databases">
        <title>'Rhodoalgimonas zhirmunskyi' gen. nov., isolated from a red alga.</title>
        <authorList>
            <person name="Nedashkovskaya O.I."/>
            <person name="Otstavnykh N.Y."/>
            <person name="Bystritskaya E.P."/>
            <person name="Balabanova L.A."/>
            <person name="Isaeva M.P."/>
        </authorList>
    </citation>
    <scope>NUCLEOTIDE SEQUENCE</scope>
    <source>
        <strain evidence="8">10Alg 79</strain>
    </source>
</reference>
<evidence type="ECO:0000256" key="4">
    <source>
        <dbReference type="ARBA" id="ARBA00022989"/>
    </source>
</evidence>
<comment type="subcellular location">
    <subcellularLocation>
        <location evidence="1">Membrane</location>
        <topology evidence="1">Multi-pass membrane protein</topology>
    </subcellularLocation>
</comment>
<feature type="transmembrane region" description="Helical" evidence="6">
    <location>
        <begin position="40"/>
        <end position="59"/>
    </location>
</feature>
<feature type="transmembrane region" description="Helical" evidence="6">
    <location>
        <begin position="97"/>
        <end position="115"/>
    </location>
</feature>
<dbReference type="GO" id="GO:0016020">
    <property type="term" value="C:membrane"/>
    <property type="evidence" value="ECO:0007669"/>
    <property type="project" value="UniProtKB-SubCell"/>
</dbReference>
<feature type="transmembrane region" description="Helical" evidence="6">
    <location>
        <begin position="262"/>
        <end position="280"/>
    </location>
</feature>
<reference evidence="8" key="1">
    <citation type="submission" date="2022-07" db="EMBL/GenBank/DDBJ databases">
        <authorList>
            <person name="Otstavnykh N."/>
            <person name="Isaeva M."/>
            <person name="Bystritskaya E."/>
        </authorList>
    </citation>
    <scope>NUCLEOTIDE SEQUENCE</scope>
    <source>
        <strain evidence="8">10Alg 79</strain>
    </source>
</reference>
<dbReference type="PANTHER" id="PTHR22911:SF6">
    <property type="entry name" value="SOLUTE CARRIER FAMILY 35 MEMBER G1"/>
    <property type="match status" value="1"/>
</dbReference>
<protein>
    <submittedName>
        <fullName evidence="8">DMT family transporter</fullName>
    </submittedName>
</protein>
<evidence type="ECO:0000256" key="1">
    <source>
        <dbReference type="ARBA" id="ARBA00004141"/>
    </source>
</evidence>
<dbReference type="SUPFAM" id="SSF103481">
    <property type="entry name" value="Multidrug resistance efflux transporter EmrE"/>
    <property type="match status" value="2"/>
</dbReference>
<dbReference type="PANTHER" id="PTHR22911">
    <property type="entry name" value="ACYL-MALONYL CONDENSING ENZYME-RELATED"/>
    <property type="match status" value="1"/>
</dbReference>
<evidence type="ECO:0000256" key="2">
    <source>
        <dbReference type="ARBA" id="ARBA00009853"/>
    </source>
</evidence>
<dbReference type="EMBL" id="JANFFA010000001">
    <property type="protein sequence ID" value="MDQ2092849.1"/>
    <property type="molecule type" value="Genomic_DNA"/>
</dbReference>
<keyword evidence="9" id="KW-1185">Reference proteome</keyword>
<evidence type="ECO:0000313" key="8">
    <source>
        <dbReference type="EMBL" id="MDQ2092849.1"/>
    </source>
</evidence>
<keyword evidence="4 6" id="KW-1133">Transmembrane helix</keyword>
<dbReference type="Proteomes" id="UP001227162">
    <property type="component" value="Unassembled WGS sequence"/>
</dbReference>
<evidence type="ECO:0000256" key="5">
    <source>
        <dbReference type="ARBA" id="ARBA00023136"/>
    </source>
</evidence>
<accession>A0AAJ1U4I8</accession>